<dbReference type="RefSeq" id="WP_141648925.1">
    <property type="nucleotide sequence ID" value="NZ_VIFM01000374.1"/>
</dbReference>
<accession>A0A540WLC0</accession>
<evidence type="ECO:0000256" key="1">
    <source>
        <dbReference type="SAM" id="MobiDB-lite"/>
    </source>
</evidence>
<name>A0A540WLC0_9BACT</name>
<feature type="region of interest" description="Disordered" evidence="1">
    <location>
        <begin position="48"/>
        <end position="82"/>
    </location>
</feature>
<sequence length="483" mass="52893">MSVATSFNSAQKTLARTESKLEKLEGKLERALVKEHQLLKDLRHMMKHHAPHQQAGRPGGDSFDKGGCFPSKPLPNEWSPLDLGALSETNKLDQTKGPITADQLTKAIQRGTGDHDGQAAKGEYRAFAEWAEKNQDRLTPEAKQVMDRFSKFAAERKANGHQDGDWRKMINDMKGVGDKGAEKALAGLDKLPKPISGDDMAKAIRSGTKDADNNTADELKAFQDWAKKNGDKLSPEAKEVMGKFEKHATKAMATGDKDLSSTEWSKMMKDFKSVGDVSARDSLAKLDKENGPISGEDLLGAIKQGAGDADGNSTKELAEFQKWAAKNQDRLTPEAQKVMETYEKHSKTAGPKGLDKPGFDAMVKDASQHKTFHDASMRTALETLDGKNGKISAKDLTNAISKGAGDLDGQAAGLEYADLQKWARQNYDRLSPDARKVVDTYEKYATQSLAKGETGIANSDFQKMVKEMEQLSVVRPPPRFITA</sequence>
<feature type="region of interest" description="Disordered" evidence="1">
    <location>
        <begin position="1"/>
        <end position="21"/>
    </location>
</feature>
<evidence type="ECO:0000313" key="3">
    <source>
        <dbReference type="Proteomes" id="UP000315369"/>
    </source>
</evidence>
<dbReference type="OrthoDB" id="5481675at2"/>
<dbReference type="Proteomes" id="UP000315369">
    <property type="component" value="Unassembled WGS sequence"/>
</dbReference>
<comment type="caution">
    <text evidence="2">The sequence shown here is derived from an EMBL/GenBank/DDBJ whole genome shotgun (WGS) entry which is preliminary data.</text>
</comment>
<reference evidence="2 3" key="1">
    <citation type="submission" date="2019-06" db="EMBL/GenBank/DDBJ databases">
        <authorList>
            <person name="Livingstone P."/>
            <person name="Whitworth D."/>
        </authorList>
    </citation>
    <scope>NUCLEOTIDE SEQUENCE [LARGE SCALE GENOMIC DNA]</scope>
    <source>
        <strain evidence="2 3">AM401</strain>
    </source>
</reference>
<dbReference type="AlphaFoldDB" id="A0A540WLC0"/>
<dbReference type="EMBL" id="VIFM01000374">
    <property type="protein sequence ID" value="TQF09224.1"/>
    <property type="molecule type" value="Genomic_DNA"/>
</dbReference>
<gene>
    <name evidence="2" type="ORF">FJV41_45705</name>
</gene>
<keyword evidence="3" id="KW-1185">Reference proteome</keyword>
<protein>
    <submittedName>
        <fullName evidence="2">Uncharacterized protein</fullName>
    </submittedName>
</protein>
<proteinExistence type="predicted"/>
<evidence type="ECO:0000313" key="2">
    <source>
        <dbReference type="EMBL" id="TQF09224.1"/>
    </source>
</evidence>
<organism evidence="2 3">
    <name type="scientific">Myxococcus llanfairpwllgwyngyllgogerychwyrndrobwllllantysiliogogogochensis</name>
    <dbReference type="NCBI Taxonomy" id="2590453"/>
    <lineage>
        <taxon>Bacteria</taxon>
        <taxon>Pseudomonadati</taxon>
        <taxon>Myxococcota</taxon>
        <taxon>Myxococcia</taxon>
        <taxon>Myxococcales</taxon>
        <taxon>Cystobacterineae</taxon>
        <taxon>Myxococcaceae</taxon>
        <taxon>Myxococcus</taxon>
    </lineage>
</organism>
<feature type="compositionally biased region" description="Polar residues" evidence="1">
    <location>
        <begin position="1"/>
        <end position="14"/>
    </location>
</feature>